<comment type="caution">
    <text evidence="1">The sequence shown here is derived from an EMBL/GenBank/DDBJ whole genome shotgun (WGS) entry which is preliminary data.</text>
</comment>
<proteinExistence type="predicted"/>
<evidence type="ECO:0000313" key="2">
    <source>
        <dbReference type="Proteomes" id="UP000054632"/>
    </source>
</evidence>
<sequence length="66" mass="7522">MKSLETGGRHHLVKLHMPALKVVLLQSLQATMLLKIHNRDEINACYSSILSKKRDEAKGCKHRMVN</sequence>
<dbReference type="Proteomes" id="UP000054632">
    <property type="component" value="Unassembled WGS sequence"/>
</dbReference>
<reference evidence="1 2" key="1">
    <citation type="submission" date="2015-01" db="EMBL/GenBank/DDBJ databases">
        <title>Evolution of Trichinella species and genotypes.</title>
        <authorList>
            <person name="Korhonen P.K."/>
            <person name="Edoardo P."/>
            <person name="Giuseppe L.R."/>
            <person name="Gasser R.B."/>
        </authorList>
    </citation>
    <scope>NUCLEOTIDE SEQUENCE [LARGE SCALE GENOMIC DNA]</scope>
    <source>
        <strain evidence="1">ISS13</strain>
    </source>
</reference>
<name>A0A0V1DZF3_TRIPS</name>
<accession>A0A0V1DZF3</accession>
<evidence type="ECO:0000313" key="1">
    <source>
        <dbReference type="EMBL" id="KRY66868.1"/>
    </source>
</evidence>
<organism evidence="1 2">
    <name type="scientific">Trichinella pseudospiralis</name>
    <name type="common">Parasitic roundworm</name>
    <dbReference type="NCBI Taxonomy" id="6337"/>
    <lineage>
        <taxon>Eukaryota</taxon>
        <taxon>Metazoa</taxon>
        <taxon>Ecdysozoa</taxon>
        <taxon>Nematoda</taxon>
        <taxon>Enoplea</taxon>
        <taxon>Dorylaimia</taxon>
        <taxon>Trichinellida</taxon>
        <taxon>Trichinellidae</taxon>
        <taxon>Trichinella</taxon>
    </lineage>
</organism>
<protein>
    <submittedName>
        <fullName evidence="1">Uncharacterized protein</fullName>
    </submittedName>
</protein>
<dbReference type="AlphaFoldDB" id="A0A0V1DZF3"/>
<dbReference type="EMBL" id="JYDR01000154">
    <property type="protein sequence ID" value="KRY66868.1"/>
    <property type="molecule type" value="Genomic_DNA"/>
</dbReference>
<gene>
    <name evidence="1" type="ORF">T4A_5508</name>
</gene>